<dbReference type="GO" id="GO:0016579">
    <property type="term" value="P:protein deubiquitination"/>
    <property type="evidence" value="ECO:0007669"/>
    <property type="project" value="InterPro"/>
</dbReference>
<keyword evidence="7" id="KW-0788">Thiol protease</keyword>
<evidence type="ECO:0000256" key="6">
    <source>
        <dbReference type="ARBA" id="ARBA00022801"/>
    </source>
</evidence>
<dbReference type="Pfam" id="PF02099">
    <property type="entry name" value="Josephin"/>
    <property type="match status" value="1"/>
</dbReference>
<organism evidence="14 15">
    <name type="scientific">Oopsacas minuta</name>
    <dbReference type="NCBI Taxonomy" id="111878"/>
    <lineage>
        <taxon>Eukaryota</taxon>
        <taxon>Metazoa</taxon>
        <taxon>Porifera</taxon>
        <taxon>Hexactinellida</taxon>
        <taxon>Hexasterophora</taxon>
        <taxon>Lyssacinosida</taxon>
        <taxon>Leucopsacidae</taxon>
        <taxon>Oopsacas</taxon>
    </lineage>
</organism>
<dbReference type="InterPro" id="IPR006155">
    <property type="entry name" value="Josephin"/>
</dbReference>
<evidence type="ECO:0000256" key="1">
    <source>
        <dbReference type="ARBA" id="ARBA00000707"/>
    </source>
</evidence>
<accession>A0AAV7JV95</accession>
<feature type="active site" evidence="11 12">
    <location>
        <position position="144"/>
    </location>
</feature>
<reference evidence="14 15" key="1">
    <citation type="journal article" date="2023" name="BMC Biol.">
        <title>The compact genome of the sponge Oopsacas minuta (Hexactinellida) is lacking key metazoan core genes.</title>
        <authorList>
            <person name="Santini S."/>
            <person name="Schenkelaars Q."/>
            <person name="Jourda C."/>
            <person name="Duchesne M."/>
            <person name="Belahbib H."/>
            <person name="Rocher C."/>
            <person name="Selva M."/>
            <person name="Riesgo A."/>
            <person name="Vervoort M."/>
            <person name="Leys S.P."/>
            <person name="Kodjabachian L."/>
            <person name="Le Bivic A."/>
            <person name="Borchiellini C."/>
            <person name="Claverie J.M."/>
            <person name="Renard E."/>
        </authorList>
    </citation>
    <scope>NUCLEOTIDE SEQUENCE [LARGE SCALE GENOMIC DNA]</scope>
    <source>
        <strain evidence="14">SPO-2</strain>
    </source>
</reference>
<keyword evidence="5" id="KW-0833">Ubl conjugation pathway</keyword>
<keyword evidence="6 12" id="KW-0378">Hydrolase</keyword>
<sequence>MTQSVISEFIESICHYKQEDDNMCAQHCLNALIQQPHFHAALLAEIATELDLQERETYLVGGADSLDYLKAMQGASNNMDDSGCFSIQVITKALNSFNLNIMPISSKDAGTALSESVKESAFICNFQSHWFTIRRFSEQWVDLNSQLKRPNLISDTYLSIYLTQLVQEGYSIFVVKGELPYCIADQLSAAYELKSISDNGGDVINEIDKDEMRQIEEAIFNSIQAGGGQNAN</sequence>
<feature type="active site" evidence="12">
    <location>
        <position position="129"/>
    </location>
</feature>
<dbReference type="PANTHER" id="PTHR14159">
    <property type="entry name" value="ATAXIN-3-RELATED"/>
    <property type="match status" value="1"/>
</dbReference>
<feature type="active site" description="Proton acceptor" evidence="11">
    <location>
        <position position="129"/>
    </location>
</feature>
<evidence type="ECO:0000259" key="13">
    <source>
        <dbReference type="PROSITE" id="PS50957"/>
    </source>
</evidence>
<comment type="subcellular location">
    <subcellularLocation>
        <location evidence="2">Nucleus</location>
    </subcellularLocation>
</comment>
<dbReference type="GO" id="GO:0005634">
    <property type="term" value="C:nucleus"/>
    <property type="evidence" value="ECO:0007669"/>
    <property type="project" value="UniProtKB-SubCell"/>
</dbReference>
<keyword evidence="4" id="KW-0645">Protease</keyword>
<comment type="catalytic activity">
    <reaction evidence="1">
        <text>Thiol-dependent hydrolysis of ester, thioester, amide, peptide and isopeptide bonds formed by the C-terminal Gly of ubiquitin (a 76-residue protein attached to proteins as an intracellular targeting signal).</text>
        <dbReference type="EC" id="3.4.19.12"/>
    </reaction>
</comment>
<dbReference type="GO" id="GO:0006508">
    <property type="term" value="P:proteolysis"/>
    <property type="evidence" value="ECO:0007669"/>
    <property type="project" value="UniProtKB-KW"/>
</dbReference>
<evidence type="ECO:0000313" key="15">
    <source>
        <dbReference type="Proteomes" id="UP001165289"/>
    </source>
</evidence>
<dbReference type="PRINTS" id="PR01233">
    <property type="entry name" value="JOSEPHIN"/>
</dbReference>
<evidence type="ECO:0000256" key="12">
    <source>
        <dbReference type="PROSITE-ProRule" id="PRU00331"/>
    </source>
</evidence>
<keyword evidence="15" id="KW-1185">Reference proteome</keyword>
<evidence type="ECO:0000256" key="3">
    <source>
        <dbReference type="ARBA" id="ARBA00012759"/>
    </source>
</evidence>
<evidence type="ECO:0000256" key="10">
    <source>
        <dbReference type="ARBA" id="ARBA00023242"/>
    </source>
</evidence>
<dbReference type="GO" id="GO:0004843">
    <property type="term" value="F:cysteine-type deubiquitinase activity"/>
    <property type="evidence" value="ECO:0007669"/>
    <property type="project" value="UniProtKB-EC"/>
</dbReference>
<dbReference type="EC" id="3.4.19.12" evidence="3"/>
<dbReference type="PROSITE" id="PS50957">
    <property type="entry name" value="JOSEPHIN"/>
    <property type="match status" value="1"/>
</dbReference>
<dbReference type="EMBL" id="JAKMXF010000298">
    <property type="protein sequence ID" value="KAI6652635.1"/>
    <property type="molecule type" value="Genomic_DNA"/>
</dbReference>
<evidence type="ECO:0000256" key="4">
    <source>
        <dbReference type="ARBA" id="ARBA00022670"/>
    </source>
</evidence>
<evidence type="ECO:0000256" key="11">
    <source>
        <dbReference type="PIRSR" id="PIRSR633865-1"/>
    </source>
</evidence>
<dbReference type="SMART" id="SM01246">
    <property type="entry name" value="Josephin"/>
    <property type="match status" value="1"/>
</dbReference>
<feature type="domain" description="Josephin" evidence="13">
    <location>
        <begin position="11"/>
        <end position="190"/>
    </location>
</feature>
<gene>
    <name evidence="14" type="ORF">LOD99_4420</name>
</gene>
<dbReference type="AlphaFoldDB" id="A0AAV7JV95"/>
<dbReference type="Gene3D" id="1.10.287.10">
    <property type="entry name" value="S15/NS1, RNA-binding"/>
    <property type="match status" value="1"/>
</dbReference>
<dbReference type="Proteomes" id="UP001165289">
    <property type="component" value="Unassembled WGS sequence"/>
</dbReference>
<dbReference type="PANTHER" id="PTHR14159:SF0">
    <property type="entry name" value="ATAXIN-3-RELATED"/>
    <property type="match status" value="1"/>
</dbReference>
<evidence type="ECO:0000256" key="8">
    <source>
        <dbReference type="ARBA" id="ARBA00023015"/>
    </source>
</evidence>
<keyword evidence="10" id="KW-0539">Nucleus</keyword>
<evidence type="ECO:0000256" key="9">
    <source>
        <dbReference type="ARBA" id="ARBA00023163"/>
    </source>
</evidence>
<feature type="active site" description="Nucleophile" evidence="11">
    <location>
        <position position="24"/>
    </location>
</feature>
<protein>
    <recommendedName>
        <fullName evidence="3">ubiquitinyl hydrolase 1</fullName>
        <ecNumber evidence="3">3.4.19.12</ecNumber>
    </recommendedName>
</protein>
<dbReference type="Gene3D" id="3.90.70.40">
    <property type="match status" value="1"/>
</dbReference>
<comment type="caution">
    <text evidence="14">The sequence shown here is derived from an EMBL/GenBank/DDBJ whole genome shotgun (WGS) entry which is preliminary data.</text>
</comment>
<feature type="active site" evidence="12">
    <location>
        <position position="24"/>
    </location>
</feature>
<evidence type="ECO:0000256" key="7">
    <source>
        <dbReference type="ARBA" id="ARBA00022807"/>
    </source>
</evidence>
<name>A0AAV7JV95_9METZ</name>
<keyword evidence="9" id="KW-0804">Transcription</keyword>
<evidence type="ECO:0000256" key="2">
    <source>
        <dbReference type="ARBA" id="ARBA00004123"/>
    </source>
</evidence>
<evidence type="ECO:0000313" key="14">
    <source>
        <dbReference type="EMBL" id="KAI6652635.1"/>
    </source>
</evidence>
<keyword evidence="8" id="KW-0805">Transcription regulation</keyword>
<dbReference type="InterPro" id="IPR033865">
    <property type="entry name" value="Ataxin-3"/>
</dbReference>
<proteinExistence type="predicted"/>
<evidence type="ECO:0000256" key="5">
    <source>
        <dbReference type="ARBA" id="ARBA00022786"/>
    </source>
</evidence>